<dbReference type="EMBL" id="QGGB01000008">
    <property type="protein sequence ID" value="PWN05819.1"/>
    <property type="molecule type" value="Genomic_DNA"/>
</dbReference>
<protein>
    <submittedName>
        <fullName evidence="2">Uncharacterized protein</fullName>
    </submittedName>
</protein>
<keyword evidence="1" id="KW-1133">Transmembrane helix</keyword>
<evidence type="ECO:0000313" key="3">
    <source>
        <dbReference type="Proteomes" id="UP000245533"/>
    </source>
</evidence>
<comment type="caution">
    <text evidence="2">The sequence shown here is derived from an EMBL/GenBank/DDBJ whole genome shotgun (WGS) entry which is preliminary data.</text>
</comment>
<keyword evidence="3" id="KW-1185">Reference proteome</keyword>
<accession>A0A316TRC6</accession>
<organism evidence="2 3">
    <name type="scientific">Rhodohalobacter mucosus</name>
    <dbReference type="NCBI Taxonomy" id="2079485"/>
    <lineage>
        <taxon>Bacteria</taxon>
        <taxon>Pseudomonadati</taxon>
        <taxon>Balneolota</taxon>
        <taxon>Balneolia</taxon>
        <taxon>Balneolales</taxon>
        <taxon>Balneolaceae</taxon>
        <taxon>Rhodohalobacter</taxon>
    </lineage>
</organism>
<feature type="transmembrane region" description="Helical" evidence="1">
    <location>
        <begin position="35"/>
        <end position="53"/>
    </location>
</feature>
<evidence type="ECO:0000256" key="1">
    <source>
        <dbReference type="SAM" id="Phobius"/>
    </source>
</evidence>
<gene>
    <name evidence="2" type="ORF">DDZ15_11545</name>
</gene>
<keyword evidence="1" id="KW-0812">Transmembrane</keyword>
<evidence type="ECO:0000313" key="2">
    <source>
        <dbReference type="EMBL" id="PWN05819.1"/>
    </source>
</evidence>
<name>A0A316TRC6_9BACT</name>
<sequence length="62" mass="6958">MPELTIQIAQYLLLAAGAASLLVGLVKLFKRNKGWWLWLITGIALTLTYAYLFDPEFFGLLA</sequence>
<dbReference type="Proteomes" id="UP000245533">
    <property type="component" value="Unassembled WGS sequence"/>
</dbReference>
<reference evidence="2 3" key="1">
    <citation type="submission" date="2018-05" db="EMBL/GenBank/DDBJ databases">
        <title>Rhodohalobacter halophilus gen. nov., sp. nov., a moderately halophilic member of the family Balneolaceae.</title>
        <authorList>
            <person name="Liu Z.-W."/>
        </authorList>
    </citation>
    <scope>NUCLEOTIDE SEQUENCE [LARGE SCALE GENOMIC DNA]</scope>
    <source>
        <strain evidence="2 3">8A47</strain>
    </source>
</reference>
<keyword evidence="1" id="KW-0472">Membrane</keyword>
<feature type="transmembrane region" description="Helical" evidence="1">
    <location>
        <begin position="6"/>
        <end position="28"/>
    </location>
</feature>
<proteinExistence type="predicted"/>
<dbReference type="AlphaFoldDB" id="A0A316TRC6"/>